<evidence type="ECO:0000256" key="1">
    <source>
        <dbReference type="SAM" id="Phobius"/>
    </source>
</evidence>
<name>A0A2H0US12_9BACT</name>
<organism evidence="2 3">
    <name type="scientific">Candidatus Harrisonbacteria bacterium CG10_big_fil_rev_8_21_14_0_10_40_38</name>
    <dbReference type="NCBI Taxonomy" id="1974583"/>
    <lineage>
        <taxon>Bacteria</taxon>
        <taxon>Candidatus Harrisoniibacteriota</taxon>
    </lineage>
</organism>
<evidence type="ECO:0000313" key="3">
    <source>
        <dbReference type="Proteomes" id="UP000231157"/>
    </source>
</evidence>
<dbReference type="Pfam" id="PF09997">
    <property type="entry name" value="DUF2238"/>
    <property type="match status" value="1"/>
</dbReference>
<evidence type="ECO:0000313" key="2">
    <source>
        <dbReference type="EMBL" id="PIR89212.1"/>
    </source>
</evidence>
<dbReference type="EMBL" id="PFAZ01000002">
    <property type="protein sequence ID" value="PIR89212.1"/>
    <property type="molecule type" value="Genomic_DNA"/>
</dbReference>
<feature type="transmembrane region" description="Helical" evidence="1">
    <location>
        <begin position="119"/>
        <end position="136"/>
    </location>
</feature>
<proteinExistence type="predicted"/>
<dbReference type="Proteomes" id="UP000231157">
    <property type="component" value="Unassembled WGS sequence"/>
</dbReference>
<reference evidence="3" key="1">
    <citation type="submission" date="2017-09" db="EMBL/GenBank/DDBJ databases">
        <title>Depth-based differentiation of microbial function through sediment-hosted aquifers and enrichment of novel symbionts in the deep terrestrial subsurface.</title>
        <authorList>
            <person name="Probst A.J."/>
            <person name="Ladd B."/>
            <person name="Jarett J.K."/>
            <person name="Geller-Mcgrath D.E."/>
            <person name="Sieber C.M.K."/>
            <person name="Emerson J.B."/>
            <person name="Anantharaman K."/>
            <person name="Thomas B.C."/>
            <person name="Malmstrom R."/>
            <person name="Stieglmeier M."/>
            <person name="Klingl A."/>
            <person name="Woyke T."/>
            <person name="Ryan C.M."/>
            <person name="Banfield J.F."/>
        </authorList>
    </citation>
    <scope>NUCLEOTIDE SEQUENCE [LARGE SCALE GENOMIC DNA]</scope>
</reference>
<gene>
    <name evidence="2" type="ORF">COU07_01990</name>
</gene>
<keyword evidence="1" id="KW-0472">Membrane</keyword>
<evidence type="ECO:0008006" key="4">
    <source>
        <dbReference type="Google" id="ProtNLM"/>
    </source>
</evidence>
<accession>A0A2H0US12</accession>
<dbReference type="InterPro" id="IPR014509">
    <property type="entry name" value="YjdF-like"/>
</dbReference>
<protein>
    <recommendedName>
        <fullName evidence="4">VanZ-like domain-containing protein</fullName>
    </recommendedName>
</protein>
<comment type="caution">
    <text evidence="2">The sequence shown here is derived from an EMBL/GenBank/DDBJ whole genome shotgun (WGS) entry which is preliminary data.</text>
</comment>
<keyword evidence="1" id="KW-0812">Transmembrane</keyword>
<feature type="transmembrane region" description="Helical" evidence="1">
    <location>
        <begin position="41"/>
        <end position="58"/>
    </location>
</feature>
<sequence length="139" mass="15705">MFRVLSSPLLLLALLALIFVLHVTAIYLNWYWDFDGVDNVYHFIGGAWVALLFFYIFFTRGELFPIRGNFLPALIFSIGFVLLISVGWEFFEFIFDQFFGGSGTVRQAQLGVADTMGDLFSDIVGGMTASLLFIFSSKK</sequence>
<keyword evidence="1" id="KW-1133">Transmembrane helix</keyword>
<dbReference type="AlphaFoldDB" id="A0A2H0US12"/>
<feature type="transmembrane region" description="Helical" evidence="1">
    <location>
        <begin position="70"/>
        <end position="91"/>
    </location>
</feature>